<evidence type="ECO:0000313" key="1">
    <source>
        <dbReference type="EMBL" id="KAA6302833.1"/>
    </source>
</evidence>
<dbReference type="Proteomes" id="UP000324575">
    <property type="component" value="Unassembled WGS sequence"/>
</dbReference>
<gene>
    <name evidence="1" type="ORF">EZS26_001003</name>
</gene>
<name>A0A5M8P302_9BACT</name>
<protein>
    <submittedName>
        <fullName evidence="1">Uncharacterized protein</fullName>
    </submittedName>
</protein>
<proteinExistence type="predicted"/>
<dbReference type="AlphaFoldDB" id="A0A5M8P302"/>
<dbReference type="EMBL" id="SNRX01000005">
    <property type="protein sequence ID" value="KAA6302833.1"/>
    <property type="molecule type" value="Genomic_DNA"/>
</dbReference>
<evidence type="ECO:0000313" key="2">
    <source>
        <dbReference type="Proteomes" id="UP000324575"/>
    </source>
</evidence>
<accession>A0A5M8P302</accession>
<sequence length="200" mass="24018">MKQINVRLHHINSGDCIEVWQSEVLNGKQIYYGRGTHIEHDWSYLSDAPNGFCEKSHRVSNEVEFIVCDKNWNELLRDGNDKKRYPNSFPTLYELCIKEWNTIKEKYPRVTRNGFSKWIWAKSPQPLHGAEDLNWRDYYNRTTHTKVLHKFIYLGETYVIIRLSKQHTKCDAKWYEYFASRKAATKYESYAIFYGYEYGF</sequence>
<organism evidence="1 2">
    <name type="scientific">Candidatus Ordinivivax streblomastigis</name>
    <dbReference type="NCBI Taxonomy" id="2540710"/>
    <lineage>
        <taxon>Bacteria</taxon>
        <taxon>Pseudomonadati</taxon>
        <taxon>Bacteroidota</taxon>
        <taxon>Bacteroidia</taxon>
        <taxon>Bacteroidales</taxon>
        <taxon>Candidatus Ordinivivax</taxon>
    </lineage>
</organism>
<reference evidence="1 2" key="1">
    <citation type="submission" date="2019-03" db="EMBL/GenBank/DDBJ databases">
        <title>Single cell metagenomics reveals metabolic interactions within the superorganism composed of flagellate Streblomastix strix and complex community of Bacteroidetes bacteria on its surface.</title>
        <authorList>
            <person name="Treitli S.C."/>
            <person name="Kolisko M."/>
            <person name="Husnik F."/>
            <person name="Keeling P."/>
            <person name="Hampl V."/>
        </authorList>
    </citation>
    <scope>NUCLEOTIDE SEQUENCE [LARGE SCALE GENOMIC DNA]</scope>
    <source>
        <strain evidence="1">St1</strain>
    </source>
</reference>
<comment type="caution">
    <text evidence="1">The sequence shown here is derived from an EMBL/GenBank/DDBJ whole genome shotgun (WGS) entry which is preliminary data.</text>
</comment>